<dbReference type="GO" id="GO:0003677">
    <property type="term" value="F:DNA binding"/>
    <property type="evidence" value="ECO:0007669"/>
    <property type="project" value="InterPro"/>
</dbReference>
<dbReference type="Pfam" id="PF01381">
    <property type="entry name" value="HTH_3"/>
    <property type="match status" value="1"/>
</dbReference>
<dbReference type="Gene3D" id="1.10.260.40">
    <property type="entry name" value="lambda repressor-like DNA-binding domains"/>
    <property type="match status" value="1"/>
</dbReference>
<dbReference type="InterPro" id="IPR001387">
    <property type="entry name" value="Cro/C1-type_HTH"/>
</dbReference>
<accession>G7Q530</accession>
<name>G7Q530_9BACT</name>
<sequence length="248" mass="28245">MRKITTGKCSICKNPTYCYSRDGLFFCLNCYSERFTKIEGSCFRCSDSVEKDENNNLQILCAKCKKNVDEANSLVVKIEMHFSCVTNQKKYAPKTIYINPKEIHWVNPRSLFSDELPPGYYVKKNDQSEENISSSKDILGESSGYYANIREAGYTSNPFEVESTNLFKPSPSPASSTDYHQYQNVNPGKTIPFITAALLRGKRESEHMTQKQFAKKLGVSQSAISYLEREVRSFSKKMATTIAQYLNK</sequence>
<gene>
    <name evidence="2" type="ORF">DFW101_1951</name>
</gene>
<dbReference type="PROSITE" id="PS50943">
    <property type="entry name" value="HTH_CROC1"/>
    <property type="match status" value="1"/>
</dbReference>
<dbReference type="InterPro" id="IPR010982">
    <property type="entry name" value="Lambda_DNA-bd_dom_sf"/>
</dbReference>
<dbReference type="SUPFAM" id="SSF47413">
    <property type="entry name" value="lambda repressor-like DNA-binding domains"/>
    <property type="match status" value="1"/>
</dbReference>
<dbReference type="HOGENOM" id="CLU_1118785_0_0_7"/>
<dbReference type="SMART" id="SM00530">
    <property type="entry name" value="HTH_XRE"/>
    <property type="match status" value="1"/>
</dbReference>
<dbReference type="Proteomes" id="UP000004662">
    <property type="component" value="Chromosome"/>
</dbReference>
<feature type="domain" description="HTH cro/C1-type" evidence="1">
    <location>
        <begin position="199"/>
        <end position="247"/>
    </location>
</feature>
<evidence type="ECO:0000313" key="2">
    <source>
        <dbReference type="EMBL" id="EHJ47957.1"/>
    </source>
</evidence>
<dbReference type="AlphaFoldDB" id="G7Q530"/>
<organism evidence="2 3">
    <name type="scientific">Solidesulfovibrio carbinoliphilus subsp. oakridgensis</name>
    <dbReference type="NCBI Taxonomy" id="694327"/>
    <lineage>
        <taxon>Bacteria</taxon>
        <taxon>Pseudomonadati</taxon>
        <taxon>Thermodesulfobacteriota</taxon>
        <taxon>Desulfovibrionia</taxon>
        <taxon>Desulfovibrionales</taxon>
        <taxon>Desulfovibrionaceae</taxon>
        <taxon>Solidesulfovibrio</taxon>
    </lineage>
</organism>
<dbReference type="CDD" id="cd00093">
    <property type="entry name" value="HTH_XRE"/>
    <property type="match status" value="1"/>
</dbReference>
<evidence type="ECO:0000313" key="3">
    <source>
        <dbReference type="Proteomes" id="UP000004662"/>
    </source>
</evidence>
<protein>
    <submittedName>
        <fullName evidence="2">Helix-turn-helix domain protein</fullName>
    </submittedName>
</protein>
<proteinExistence type="predicted"/>
<reference evidence="3" key="1">
    <citation type="journal article" date="2015" name="Genome Announc.">
        <title>High-Quality Draft Genome Sequence of Desulfovibrio carbinoliphilus FW-101-2B, an Organic Acid-Oxidizing Sulfate-Reducing Bacterium Isolated from Uranium(VI)-Contaminated Groundwater.</title>
        <authorList>
            <person name="Ramsay B.D."/>
            <person name="Hwang C."/>
            <person name="Woo H.L."/>
            <person name="Carroll S.L."/>
            <person name="Lucas S."/>
            <person name="Han J."/>
            <person name="Lapidus A.L."/>
            <person name="Cheng J.F."/>
            <person name="Goodwin L.A."/>
            <person name="Pitluck S."/>
            <person name="Peters L."/>
            <person name="Chertkov O."/>
            <person name="Held B."/>
            <person name="Detter J.C."/>
            <person name="Han C.S."/>
            <person name="Tapia R."/>
            <person name="Land M.L."/>
            <person name="Hauser L.J."/>
            <person name="Kyrpides N.C."/>
            <person name="Ivanova N.N."/>
            <person name="Mikhailova N."/>
            <person name="Pagani I."/>
            <person name="Woyke T."/>
            <person name="Arkin A.P."/>
            <person name="Dehal P."/>
            <person name="Chivian D."/>
            <person name="Criddle C.S."/>
            <person name="Wu W."/>
            <person name="Chakraborty R."/>
            <person name="Hazen T.C."/>
            <person name="Fields M.W."/>
        </authorList>
    </citation>
    <scope>NUCLEOTIDE SEQUENCE [LARGE SCALE GENOMIC DNA]</scope>
    <source>
        <strain evidence="3">FW-101-2B</strain>
    </source>
</reference>
<evidence type="ECO:0000259" key="1">
    <source>
        <dbReference type="PROSITE" id="PS50943"/>
    </source>
</evidence>
<dbReference type="EMBL" id="CM001368">
    <property type="protein sequence ID" value="EHJ47957.1"/>
    <property type="molecule type" value="Genomic_DNA"/>
</dbReference>
<keyword evidence="3" id="KW-1185">Reference proteome</keyword>